<evidence type="ECO:0000313" key="1">
    <source>
        <dbReference type="EMBL" id="MPN37745.1"/>
    </source>
</evidence>
<dbReference type="AlphaFoldDB" id="A0A645HFD8"/>
<accession>A0A645HFD8</accession>
<dbReference type="EMBL" id="VSSQ01092580">
    <property type="protein sequence ID" value="MPN37745.1"/>
    <property type="molecule type" value="Genomic_DNA"/>
</dbReference>
<name>A0A645HFD8_9ZZZZ</name>
<dbReference type="InterPro" id="IPR019734">
    <property type="entry name" value="TPR_rpt"/>
</dbReference>
<dbReference type="SUPFAM" id="SSF48452">
    <property type="entry name" value="TPR-like"/>
    <property type="match status" value="1"/>
</dbReference>
<evidence type="ECO:0008006" key="2">
    <source>
        <dbReference type="Google" id="ProtNLM"/>
    </source>
</evidence>
<gene>
    <name evidence="1" type="ORF">SDC9_185266</name>
</gene>
<proteinExistence type="predicted"/>
<comment type="caution">
    <text evidence="1">The sequence shown here is derived from an EMBL/GenBank/DDBJ whole genome shotgun (WGS) entry which is preliminary data.</text>
</comment>
<sequence length="91" mass="10130">MNPSPVIALNRAVALAHVRGPEAAVAEIRGLLKSQPLESYHLLYASLGEFEAQARNFEDAAACFERAIELSNTPVERSLLHRRLQECRLMT</sequence>
<organism evidence="1">
    <name type="scientific">bioreactor metagenome</name>
    <dbReference type="NCBI Taxonomy" id="1076179"/>
    <lineage>
        <taxon>unclassified sequences</taxon>
        <taxon>metagenomes</taxon>
        <taxon>ecological metagenomes</taxon>
    </lineage>
</organism>
<dbReference type="InterPro" id="IPR011990">
    <property type="entry name" value="TPR-like_helical_dom_sf"/>
</dbReference>
<reference evidence="1" key="1">
    <citation type="submission" date="2019-08" db="EMBL/GenBank/DDBJ databases">
        <authorList>
            <person name="Kucharzyk K."/>
            <person name="Murdoch R.W."/>
            <person name="Higgins S."/>
            <person name="Loffler F."/>
        </authorList>
    </citation>
    <scope>NUCLEOTIDE SEQUENCE</scope>
</reference>
<dbReference type="PANTHER" id="PTHR47756:SF1">
    <property type="entry name" value="BLL0085 PROTEIN"/>
    <property type="match status" value="1"/>
</dbReference>
<dbReference type="PANTHER" id="PTHR47756">
    <property type="entry name" value="BLL6612 PROTEIN-RELATED"/>
    <property type="match status" value="1"/>
</dbReference>
<dbReference type="PROSITE" id="PS50005">
    <property type="entry name" value="TPR"/>
    <property type="match status" value="1"/>
</dbReference>
<dbReference type="Gene3D" id="1.25.40.10">
    <property type="entry name" value="Tetratricopeptide repeat domain"/>
    <property type="match status" value="1"/>
</dbReference>
<protein>
    <recommendedName>
        <fullName evidence="2">Beta-barrel assembly-enhancing protease</fullName>
    </recommendedName>
</protein>